<dbReference type="RefSeq" id="WP_336435104.1">
    <property type="nucleotide sequence ID" value="NZ_JBAWKS010000001.1"/>
</dbReference>
<dbReference type="HAMAP" id="MF_00528">
    <property type="entry name" value="Maf"/>
    <property type="match status" value="1"/>
</dbReference>
<gene>
    <name evidence="6" type="ORF">WAE96_07875</name>
</gene>
<organism evidence="6 7">
    <name type="scientific">Pseudoalteromonas spongiae</name>
    <dbReference type="NCBI Taxonomy" id="298657"/>
    <lineage>
        <taxon>Bacteria</taxon>
        <taxon>Pseudomonadati</taxon>
        <taxon>Pseudomonadota</taxon>
        <taxon>Gammaproteobacteria</taxon>
        <taxon>Alteromonadales</taxon>
        <taxon>Pseudoalteromonadaceae</taxon>
        <taxon>Pseudoalteromonas</taxon>
    </lineage>
</organism>
<evidence type="ECO:0000256" key="2">
    <source>
        <dbReference type="ARBA" id="ARBA00022490"/>
    </source>
</evidence>
<keyword evidence="4 5" id="KW-0546">Nucleotide metabolism</keyword>
<comment type="cofactor">
    <cofactor evidence="5">
        <name>a divalent metal cation</name>
        <dbReference type="ChEBI" id="CHEBI:60240"/>
    </cofactor>
</comment>
<dbReference type="PANTHER" id="PTHR43213">
    <property type="entry name" value="BIFUNCTIONAL DTTP/UTP PYROPHOSPHATASE/METHYLTRANSFERASE PROTEIN-RELATED"/>
    <property type="match status" value="1"/>
</dbReference>
<dbReference type="Proteomes" id="UP001382455">
    <property type="component" value="Unassembled WGS sequence"/>
</dbReference>
<comment type="subcellular location">
    <subcellularLocation>
        <location evidence="1 5">Cytoplasm</location>
    </subcellularLocation>
</comment>
<sequence length="204" mass="22574">MKTPFILASSSPFRKSILEKILPVFESFSPNIDESPKANESVIELVERLALEKAKTALQFYQQGVVIGSDQVAVFETPNTKVQILGKPHTRDNAIKQLSLFSGNKVRFITSLAVFDIATNNTLVTHDTTDVYFKTLRQAQIEQYIDKEQPLNCAGSFKSEGLGIVLFDKILGEDPNSLVGLPLIKLTNLLAQIGIDPLDLKIID</sequence>
<keyword evidence="7" id="KW-1185">Reference proteome</keyword>
<comment type="similarity">
    <text evidence="5">Belongs to the Maf family. YceF subfamily.</text>
</comment>
<evidence type="ECO:0000256" key="3">
    <source>
        <dbReference type="ARBA" id="ARBA00022801"/>
    </source>
</evidence>
<feature type="site" description="Important for substrate specificity" evidence="5">
    <location>
        <position position="71"/>
    </location>
</feature>
<dbReference type="EC" id="3.6.1.-" evidence="5"/>
<dbReference type="Gene3D" id="3.90.950.10">
    <property type="match status" value="1"/>
</dbReference>
<dbReference type="SUPFAM" id="SSF52972">
    <property type="entry name" value="ITPase-like"/>
    <property type="match status" value="1"/>
</dbReference>
<comment type="catalytic activity">
    <reaction evidence="5">
        <text>N(7)-methyl-GTP + H2O = N(7)-methyl-GMP + diphosphate + H(+)</text>
        <dbReference type="Rhea" id="RHEA:58744"/>
        <dbReference type="ChEBI" id="CHEBI:15377"/>
        <dbReference type="ChEBI" id="CHEBI:15378"/>
        <dbReference type="ChEBI" id="CHEBI:33019"/>
        <dbReference type="ChEBI" id="CHEBI:58285"/>
        <dbReference type="ChEBI" id="CHEBI:87133"/>
    </reaction>
</comment>
<evidence type="ECO:0000256" key="1">
    <source>
        <dbReference type="ARBA" id="ARBA00004496"/>
    </source>
</evidence>
<keyword evidence="3 5" id="KW-0378">Hydrolase</keyword>
<comment type="caution">
    <text evidence="6">The sequence shown here is derived from an EMBL/GenBank/DDBJ whole genome shotgun (WGS) entry which is preliminary data.</text>
</comment>
<dbReference type="Pfam" id="PF02545">
    <property type="entry name" value="Maf"/>
    <property type="match status" value="1"/>
</dbReference>
<reference evidence="6 7" key="1">
    <citation type="submission" date="2023-12" db="EMBL/GenBank/DDBJ databases">
        <title>Friends and Foes: Symbiotic and Algicidal bacterial influence on Karenia brevis blooms.</title>
        <authorList>
            <person name="Fei C."/>
            <person name="Mohamed A.R."/>
            <person name="Booker A."/>
            <person name="Arshad M."/>
            <person name="Klass S."/>
            <person name="Ahn S."/>
            <person name="Gilbert P.M."/>
            <person name="Heil C.A."/>
            <person name="Martinez J.M."/>
            <person name="Amin S.A."/>
        </authorList>
    </citation>
    <scope>NUCLEOTIDE SEQUENCE [LARGE SCALE GENOMIC DNA]</scope>
    <source>
        <strain evidence="6 7">CE15</strain>
    </source>
</reference>
<accession>A0ABU8ERM7</accession>
<dbReference type="PANTHER" id="PTHR43213:SF10">
    <property type="entry name" value="7-METHYL-GTP PYROPHOSPHATASE"/>
    <property type="match status" value="1"/>
</dbReference>
<name>A0ABU8ERM7_9GAMM</name>
<proteinExistence type="inferred from homology"/>
<dbReference type="GO" id="GO:0016787">
    <property type="term" value="F:hydrolase activity"/>
    <property type="evidence" value="ECO:0007669"/>
    <property type="project" value="UniProtKB-KW"/>
</dbReference>
<dbReference type="InterPro" id="IPR003697">
    <property type="entry name" value="Maf-like"/>
</dbReference>
<protein>
    <recommendedName>
        <fullName evidence="5">7-methyl-GTP pyrophosphatase</fullName>
        <shortName evidence="5">m(7)GTP pyrophosphatase</shortName>
        <ecNumber evidence="5">3.6.1.-</ecNumber>
    </recommendedName>
</protein>
<feature type="site" description="Important for substrate specificity" evidence="5">
    <location>
        <position position="160"/>
    </location>
</feature>
<evidence type="ECO:0000256" key="5">
    <source>
        <dbReference type="HAMAP-Rule" id="MF_00528"/>
    </source>
</evidence>
<comment type="caution">
    <text evidence="5">Lacks conserved residue(s) required for the propagation of feature annotation.</text>
</comment>
<feature type="active site" description="Proton acceptor" evidence="5">
    <location>
        <position position="70"/>
    </location>
</feature>
<evidence type="ECO:0000313" key="7">
    <source>
        <dbReference type="Proteomes" id="UP001382455"/>
    </source>
</evidence>
<dbReference type="InterPro" id="IPR029001">
    <property type="entry name" value="ITPase-like_fam"/>
</dbReference>
<dbReference type="PIRSF" id="PIRSF006305">
    <property type="entry name" value="Maf"/>
    <property type="match status" value="1"/>
</dbReference>
<dbReference type="NCBIfam" id="TIGR00172">
    <property type="entry name" value="maf"/>
    <property type="match status" value="1"/>
</dbReference>
<dbReference type="CDD" id="cd00555">
    <property type="entry name" value="Maf"/>
    <property type="match status" value="1"/>
</dbReference>
<comment type="function">
    <text evidence="5">Nucleoside triphosphate pyrophosphatase that hydrolyzes 7-methyl-GTP (m(7)GTP). May have a dual role in cell division arrest and in preventing the incorporation of modified nucleotides into cellular nucleic acids.</text>
</comment>
<keyword evidence="2 5" id="KW-0963">Cytoplasm</keyword>
<evidence type="ECO:0000313" key="6">
    <source>
        <dbReference type="EMBL" id="MEI4549620.1"/>
    </source>
</evidence>
<dbReference type="EMBL" id="JBAWKS010000001">
    <property type="protein sequence ID" value="MEI4549620.1"/>
    <property type="molecule type" value="Genomic_DNA"/>
</dbReference>
<evidence type="ECO:0000256" key="4">
    <source>
        <dbReference type="ARBA" id="ARBA00023080"/>
    </source>
</evidence>
<feature type="site" description="Important for substrate specificity" evidence="5">
    <location>
        <position position="13"/>
    </location>
</feature>